<evidence type="ECO:0000313" key="2">
    <source>
        <dbReference type="Proteomes" id="UP000321491"/>
    </source>
</evidence>
<proteinExistence type="predicted"/>
<dbReference type="EMBL" id="BJXW01000009">
    <property type="protein sequence ID" value="GEN30734.1"/>
    <property type="molecule type" value="Genomic_DNA"/>
</dbReference>
<name>A0A511UVX9_9BACI</name>
<reference evidence="1 2" key="1">
    <citation type="submission" date="2019-07" db="EMBL/GenBank/DDBJ databases">
        <title>Whole genome shotgun sequence of Cerasibacillus quisquiliarum NBRC 102429.</title>
        <authorList>
            <person name="Hosoyama A."/>
            <person name="Uohara A."/>
            <person name="Ohji S."/>
            <person name="Ichikawa N."/>
        </authorList>
    </citation>
    <scope>NUCLEOTIDE SEQUENCE [LARGE SCALE GENOMIC DNA]</scope>
    <source>
        <strain evidence="1 2">NBRC 102429</strain>
    </source>
</reference>
<dbReference type="Proteomes" id="UP000321491">
    <property type="component" value="Unassembled WGS sequence"/>
</dbReference>
<accession>A0A511UVX9</accession>
<dbReference type="RefSeq" id="WP_146936268.1">
    <property type="nucleotide sequence ID" value="NZ_BJXW01000009.1"/>
</dbReference>
<evidence type="ECO:0008006" key="3">
    <source>
        <dbReference type="Google" id="ProtNLM"/>
    </source>
</evidence>
<protein>
    <recommendedName>
        <fullName evidence="3">YhzD-like protein</fullName>
    </recommendedName>
</protein>
<comment type="caution">
    <text evidence="1">The sequence shown here is derived from an EMBL/GenBank/DDBJ whole genome shotgun (WGS) entry which is preliminary data.</text>
</comment>
<evidence type="ECO:0000313" key="1">
    <source>
        <dbReference type="EMBL" id="GEN30734.1"/>
    </source>
</evidence>
<dbReference type="InterPro" id="IPR025544">
    <property type="entry name" value="YhzD"/>
</dbReference>
<dbReference type="AlphaFoldDB" id="A0A511UVX9"/>
<organism evidence="1 2">
    <name type="scientific">Cerasibacillus quisquiliarum</name>
    <dbReference type="NCBI Taxonomy" id="227865"/>
    <lineage>
        <taxon>Bacteria</taxon>
        <taxon>Bacillati</taxon>
        <taxon>Bacillota</taxon>
        <taxon>Bacilli</taxon>
        <taxon>Bacillales</taxon>
        <taxon>Bacillaceae</taxon>
        <taxon>Cerasibacillus</taxon>
    </lineage>
</organism>
<sequence>MKTYVLTVYEKDGKKLLDEKFEAKNDLEAKEIGQEKLEKEDYHEQTHRLVSPDAKLLLFHS</sequence>
<dbReference type="OrthoDB" id="2355652at2"/>
<gene>
    <name evidence="1" type="ORF">CQU01_09720</name>
</gene>
<dbReference type="Pfam" id="PF14120">
    <property type="entry name" value="YhzD"/>
    <property type="match status" value="1"/>
</dbReference>
<keyword evidence="2" id="KW-1185">Reference proteome</keyword>